<reference evidence="3" key="1">
    <citation type="submission" date="2013-11" db="EMBL/GenBank/DDBJ databases">
        <authorList>
            <person name="Hoang H.T."/>
            <person name="Killian M.L."/>
            <person name="Madson D.M."/>
            <person name="Arruda P.H.E."/>
            <person name="Sun D."/>
            <person name="Schwartz K.J."/>
            <person name="Yoon K."/>
        </authorList>
    </citation>
    <scope>NUCLEOTIDE SEQUENCE [LARGE SCALE GENOMIC DNA]</scope>
    <source>
        <strain evidence="3">CDK2</strain>
    </source>
</reference>
<dbReference type="Gene3D" id="3.40.50.720">
    <property type="entry name" value="NAD(P)-binding Rossmann-like Domain"/>
    <property type="match status" value="1"/>
</dbReference>
<organism evidence="2 3">
    <name type="scientific">Halolamina pelagica</name>
    <dbReference type="NCBI Taxonomy" id="699431"/>
    <lineage>
        <taxon>Archaea</taxon>
        <taxon>Methanobacteriati</taxon>
        <taxon>Methanobacteriota</taxon>
        <taxon>Stenosarchaea group</taxon>
        <taxon>Halobacteria</taxon>
        <taxon>Halobacteriales</taxon>
        <taxon>Haloferacaceae</taxon>
    </lineage>
</organism>
<evidence type="ECO:0000259" key="1">
    <source>
        <dbReference type="Pfam" id="PF13460"/>
    </source>
</evidence>
<dbReference type="SUPFAM" id="SSF51735">
    <property type="entry name" value="NAD(P)-binding Rossmann-fold domains"/>
    <property type="match status" value="1"/>
</dbReference>
<evidence type="ECO:0000313" key="2">
    <source>
        <dbReference type="EMBL" id="KPN30719.1"/>
    </source>
</evidence>
<keyword evidence="3" id="KW-1185">Reference proteome</keyword>
<dbReference type="STRING" id="699431.SY89_01456"/>
<protein>
    <submittedName>
        <fullName evidence="2">2-dehydropantoate 2-reductase</fullName>
    </submittedName>
</protein>
<evidence type="ECO:0000313" key="3">
    <source>
        <dbReference type="Proteomes" id="UP000050535"/>
    </source>
</evidence>
<dbReference type="Pfam" id="PF13460">
    <property type="entry name" value="NAD_binding_10"/>
    <property type="match status" value="1"/>
</dbReference>
<comment type="caution">
    <text evidence="2">The sequence shown here is derived from an EMBL/GenBank/DDBJ whole genome shotgun (WGS) entry which is preliminary data.</text>
</comment>
<accession>A0A0P7I1T0</accession>
<dbReference type="PANTHER" id="PTHR48079">
    <property type="entry name" value="PROTEIN YEEZ"/>
    <property type="match status" value="1"/>
</dbReference>
<feature type="domain" description="NAD(P)-binding" evidence="1">
    <location>
        <begin position="9"/>
        <end position="197"/>
    </location>
</feature>
<dbReference type="EMBL" id="LGUC01000001">
    <property type="protein sequence ID" value="KPN30719.1"/>
    <property type="molecule type" value="Genomic_DNA"/>
</dbReference>
<name>A0A0P7I1T0_9EURY</name>
<gene>
    <name evidence="2" type="ORF">SY89_01456</name>
</gene>
<dbReference type="InterPro" id="IPR051783">
    <property type="entry name" value="NAD(P)-dependent_oxidoreduct"/>
</dbReference>
<dbReference type="GO" id="GO:0004029">
    <property type="term" value="F:aldehyde dehydrogenase (NAD+) activity"/>
    <property type="evidence" value="ECO:0007669"/>
    <property type="project" value="TreeGrafter"/>
</dbReference>
<dbReference type="RefSeq" id="WP_054583598.1">
    <property type="nucleotide sequence ID" value="NZ_LGUC01000001.1"/>
</dbReference>
<dbReference type="OrthoDB" id="312526at2157"/>
<dbReference type="Proteomes" id="UP000050535">
    <property type="component" value="Unassembled WGS sequence"/>
</dbReference>
<dbReference type="InterPro" id="IPR036291">
    <property type="entry name" value="NAD(P)-bd_dom_sf"/>
</dbReference>
<sequence length="292" mass="31266">MRVLVLGCGYVGRELGRRLVDAGHDVVGVVRSESSAEAVAAAGIDPIQGELTDPDVVSSLPDADVLVFSASAGRGSVAEARALYADGLRAVVSTFESRGSPPDRLLFTSTTGVYGDHGGGWVDESTPVDPERPKAAVIAEAEAIVHRSDLDSTVARFAGLYGPGRYRIESTLDSATAGWRNSVHRDDAAGALAWFLTEDVARGETVLVTDGTPVDRWEFADWLAERCGAPEPEKLTIEERLAALPASAAPRVASQKRCRNDRLLELGYELQYPSVYEGYEPAIDAVRRGERP</sequence>
<proteinExistence type="predicted"/>
<dbReference type="PATRIC" id="fig|699431.3.peg.1490"/>
<dbReference type="InterPro" id="IPR016040">
    <property type="entry name" value="NAD(P)-bd_dom"/>
</dbReference>
<dbReference type="AlphaFoldDB" id="A0A0P7I1T0"/>
<dbReference type="GO" id="GO:0005737">
    <property type="term" value="C:cytoplasm"/>
    <property type="evidence" value="ECO:0007669"/>
    <property type="project" value="TreeGrafter"/>
</dbReference>
<dbReference type="PANTHER" id="PTHR48079:SF6">
    <property type="entry name" value="NAD(P)-BINDING DOMAIN-CONTAINING PROTEIN-RELATED"/>
    <property type="match status" value="1"/>
</dbReference>